<dbReference type="AlphaFoldDB" id="A0A0M3I658"/>
<proteinExistence type="predicted"/>
<name>A0A0M3I658_ASCLU</name>
<evidence type="ECO:0000313" key="2">
    <source>
        <dbReference type="WBParaSite" id="ALUE_0001249401-mRNA-1"/>
    </source>
</evidence>
<keyword evidence="1" id="KW-1185">Reference proteome</keyword>
<protein>
    <submittedName>
        <fullName evidence="2">Uncharacterized protein</fullName>
    </submittedName>
</protein>
<evidence type="ECO:0000313" key="1">
    <source>
        <dbReference type="Proteomes" id="UP000036681"/>
    </source>
</evidence>
<organism evidence="1 2">
    <name type="scientific">Ascaris lumbricoides</name>
    <name type="common">Giant roundworm</name>
    <dbReference type="NCBI Taxonomy" id="6252"/>
    <lineage>
        <taxon>Eukaryota</taxon>
        <taxon>Metazoa</taxon>
        <taxon>Ecdysozoa</taxon>
        <taxon>Nematoda</taxon>
        <taxon>Chromadorea</taxon>
        <taxon>Rhabditida</taxon>
        <taxon>Spirurina</taxon>
        <taxon>Ascaridomorpha</taxon>
        <taxon>Ascaridoidea</taxon>
        <taxon>Ascarididae</taxon>
        <taxon>Ascaris</taxon>
    </lineage>
</organism>
<dbReference type="Proteomes" id="UP000036681">
    <property type="component" value="Unplaced"/>
</dbReference>
<sequence>MLLALGAGSSCIAQRPRYIYVCVRVCALCPRPFFFYCL</sequence>
<accession>A0A0M3I658</accession>
<reference evidence="2" key="1">
    <citation type="submission" date="2017-02" db="UniProtKB">
        <authorList>
            <consortium name="WormBaseParasite"/>
        </authorList>
    </citation>
    <scope>IDENTIFICATION</scope>
</reference>
<dbReference type="WBParaSite" id="ALUE_0001249401-mRNA-1">
    <property type="protein sequence ID" value="ALUE_0001249401-mRNA-1"/>
    <property type="gene ID" value="ALUE_0001249401"/>
</dbReference>